<comment type="cofactor">
    <cofactor evidence="1">
        <name>FAD</name>
        <dbReference type="ChEBI" id="CHEBI:57692"/>
    </cofactor>
</comment>
<organism evidence="11 12">
    <name type="scientific">Flavihumibacter solisilvae</name>
    <dbReference type="NCBI Taxonomy" id="1349421"/>
    <lineage>
        <taxon>Bacteria</taxon>
        <taxon>Pseudomonadati</taxon>
        <taxon>Bacteroidota</taxon>
        <taxon>Chitinophagia</taxon>
        <taxon>Chitinophagales</taxon>
        <taxon>Chitinophagaceae</taxon>
        <taxon>Flavihumibacter</taxon>
    </lineage>
</organism>
<dbReference type="SUPFAM" id="SSF54292">
    <property type="entry name" value="2Fe-2S ferredoxin-like"/>
    <property type="match status" value="1"/>
</dbReference>
<dbReference type="PRINTS" id="PR00406">
    <property type="entry name" value="CYTB5RDTASE"/>
</dbReference>
<dbReference type="Gene3D" id="2.40.30.10">
    <property type="entry name" value="Translation factors"/>
    <property type="match status" value="1"/>
</dbReference>
<evidence type="ECO:0000313" key="12">
    <source>
        <dbReference type="Proteomes" id="UP000031408"/>
    </source>
</evidence>
<dbReference type="PANTHER" id="PTHR47354:SF8">
    <property type="entry name" value="1,2-PHENYLACETYL-COA EPOXIDASE, SUBUNIT E"/>
    <property type="match status" value="1"/>
</dbReference>
<dbReference type="InterPro" id="IPR011884">
    <property type="entry name" value="PaaE"/>
</dbReference>
<keyword evidence="3" id="KW-0001">2Fe-2S</keyword>
<evidence type="ECO:0000256" key="7">
    <source>
        <dbReference type="ARBA" id="ARBA00023004"/>
    </source>
</evidence>
<comment type="caution">
    <text evidence="11">The sequence shown here is derived from an EMBL/GenBank/DDBJ whole genome shotgun (WGS) entry which is preliminary data.</text>
</comment>
<gene>
    <name evidence="11" type="ORF">OI18_07845</name>
</gene>
<proteinExistence type="predicted"/>
<dbReference type="EMBL" id="JSVC01000008">
    <property type="protein sequence ID" value="KIC95204.1"/>
    <property type="molecule type" value="Genomic_DNA"/>
</dbReference>
<keyword evidence="2" id="KW-0285">Flavoprotein</keyword>
<feature type="domain" description="FAD-binding FR-type" evidence="10">
    <location>
        <begin position="3"/>
        <end position="107"/>
    </location>
</feature>
<dbReference type="InterPro" id="IPR050415">
    <property type="entry name" value="MRET"/>
</dbReference>
<dbReference type="AlphaFoldDB" id="A0A0C1IXL6"/>
<dbReference type="PRINTS" id="PR00371">
    <property type="entry name" value="FPNCR"/>
</dbReference>
<reference evidence="11 12" key="1">
    <citation type="submission" date="2014-11" db="EMBL/GenBank/DDBJ databases">
        <title>Genome sequence of Flavihumibacter solisilvae 3-3.</title>
        <authorList>
            <person name="Zhou G."/>
            <person name="Li M."/>
            <person name="Wang G."/>
        </authorList>
    </citation>
    <scope>NUCLEOTIDE SEQUENCE [LARGE SCALE GENOMIC DNA]</scope>
    <source>
        <strain evidence="11 12">3-3</strain>
    </source>
</reference>
<dbReference type="Pfam" id="PF00970">
    <property type="entry name" value="FAD_binding_6"/>
    <property type="match status" value="1"/>
</dbReference>
<keyword evidence="6" id="KW-0560">Oxidoreductase</keyword>
<evidence type="ECO:0000256" key="3">
    <source>
        <dbReference type="ARBA" id="ARBA00022714"/>
    </source>
</evidence>
<dbReference type="GO" id="GO:0016491">
    <property type="term" value="F:oxidoreductase activity"/>
    <property type="evidence" value="ECO:0007669"/>
    <property type="project" value="UniProtKB-KW"/>
</dbReference>
<dbReference type="PROSITE" id="PS00197">
    <property type="entry name" value="2FE2S_FER_1"/>
    <property type="match status" value="1"/>
</dbReference>
<protein>
    <submittedName>
        <fullName evidence="11">Phenylacetic acid degradation protein</fullName>
    </submittedName>
</protein>
<dbReference type="GO" id="GO:0051537">
    <property type="term" value="F:2 iron, 2 sulfur cluster binding"/>
    <property type="evidence" value="ECO:0007669"/>
    <property type="project" value="UniProtKB-KW"/>
</dbReference>
<dbReference type="CDD" id="cd06214">
    <property type="entry name" value="PA_degradation_oxidoreductase_like"/>
    <property type="match status" value="1"/>
</dbReference>
<dbReference type="PROSITE" id="PS51085">
    <property type="entry name" value="2FE2S_FER_2"/>
    <property type="match status" value="1"/>
</dbReference>
<dbReference type="PANTHER" id="PTHR47354">
    <property type="entry name" value="NADH OXIDOREDUCTASE HCR"/>
    <property type="match status" value="1"/>
</dbReference>
<evidence type="ECO:0000256" key="2">
    <source>
        <dbReference type="ARBA" id="ARBA00022630"/>
    </source>
</evidence>
<dbReference type="SUPFAM" id="SSF52343">
    <property type="entry name" value="Ferredoxin reductase-like, C-terminal NADP-linked domain"/>
    <property type="match status" value="1"/>
</dbReference>
<evidence type="ECO:0000259" key="10">
    <source>
        <dbReference type="PROSITE" id="PS51384"/>
    </source>
</evidence>
<dbReference type="InterPro" id="IPR039261">
    <property type="entry name" value="FNR_nucleotide-bd"/>
</dbReference>
<dbReference type="Proteomes" id="UP000031408">
    <property type="component" value="Unassembled WGS sequence"/>
</dbReference>
<dbReference type="InterPro" id="IPR001709">
    <property type="entry name" value="Flavoprot_Pyr_Nucl_cyt_Rdtase"/>
</dbReference>
<sequence>MSIHFHPLTICDIRNETNDCVSVAFEVPESLKDVFAFQHGQNITLRMSINGEDLRRSYSICSSPLDNELRVAVKSVADGRFSAFANSQLKKGDTLEVLPPTGKFYTELHPGNKKEYVAFAAGSGITPILSIIKTTLATEPESSFTLVYGNRNRASIIFRDSLEALKNKYIDRFRVIHVLSREKMDADLNHGRIDVEKCEQLGRHIIDWQKVDHFFLCGPESMIFLTRDYLVSKGVDPGKIHFELFNTPGQNLAAAAKKEKSTSDKGEISKVTVRLDGSSFDFDLPFEGKSILDGALQQGADLPYACKGGVCATCRAKLVNGEVEMDLNYALEPEEIEAGFILTCQSHPRSTTVVVDFDSK</sequence>
<dbReference type="InterPro" id="IPR017938">
    <property type="entry name" value="Riboflavin_synthase-like_b-brl"/>
</dbReference>
<keyword evidence="8" id="KW-0411">Iron-sulfur</keyword>
<dbReference type="Pfam" id="PF00111">
    <property type="entry name" value="Fer2"/>
    <property type="match status" value="1"/>
</dbReference>
<dbReference type="RefSeq" id="WP_039138689.1">
    <property type="nucleotide sequence ID" value="NZ_JSVC01000008.1"/>
</dbReference>
<name>A0A0C1IXL6_9BACT</name>
<dbReference type="InterPro" id="IPR001433">
    <property type="entry name" value="OxRdtase_FAD/NAD-bd"/>
</dbReference>
<keyword evidence="12" id="KW-1185">Reference proteome</keyword>
<dbReference type="Gene3D" id="3.10.20.30">
    <property type="match status" value="1"/>
</dbReference>
<dbReference type="GO" id="GO:0010124">
    <property type="term" value="P:phenylacetate catabolic process"/>
    <property type="evidence" value="ECO:0007669"/>
    <property type="project" value="InterPro"/>
</dbReference>
<dbReference type="GO" id="GO:0050660">
    <property type="term" value="F:flavin adenine dinucleotide binding"/>
    <property type="evidence" value="ECO:0007669"/>
    <property type="project" value="TreeGrafter"/>
</dbReference>
<keyword evidence="7" id="KW-0408">Iron</keyword>
<dbReference type="PROSITE" id="PS51384">
    <property type="entry name" value="FAD_FR"/>
    <property type="match status" value="1"/>
</dbReference>
<evidence type="ECO:0000313" key="11">
    <source>
        <dbReference type="EMBL" id="KIC95204.1"/>
    </source>
</evidence>
<dbReference type="OrthoDB" id="9789468at2"/>
<keyword evidence="4" id="KW-0479">Metal-binding</keyword>
<evidence type="ECO:0000256" key="6">
    <source>
        <dbReference type="ARBA" id="ARBA00023002"/>
    </source>
</evidence>
<evidence type="ECO:0000259" key="9">
    <source>
        <dbReference type="PROSITE" id="PS51085"/>
    </source>
</evidence>
<dbReference type="STRING" id="1349421.OI18_07845"/>
<dbReference type="Pfam" id="PF00175">
    <property type="entry name" value="NAD_binding_1"/>
    <property type="match status" value="1"/>
</dbReference>
<dbReference type="Gene3D" id="3.40.50.80">
    <property type="entry name" value="Nucleotide-binding domain of ferredoxin-NADP reductase (FNR) module"/>
    <property type="match status" value="1"/>
</dbReference>
<dbReference type="CDD" id="cd00207">
    <property type="entry name" value="fer2"/>
    <property type="match status" value="1"/>
</dbReference>
<evidence type="ECO:0000256" key="1">
    <source>
        <dbReference type="ARBA" id="ARBA00001974"/>
    </source>
</evidence>
<accession>A0A0C1IXL6</accession>
<keyword evidence="5" id="KW-0274">FAD</keyword>
<dbReference type="GO" id="GO:0046872">
    <property type="term" value="F:metal ion binding"/>
    <property type="evidence" value="ECO:0007669"/>
    <property type="project" value="UniProtKB-KW"/>
</dbReference>
<dbReference type="NCBIfam" id="TIGR02160">
    <property type="entry name" value="PA_CoA_Oxy5"/>
    <property type="match status" value="1"/>
</dbReference>
<evidence type="ECO:0000256" key="5">
    <source>
        <dbReference type="ARBA" id="ARBA00022827"/>
    </source>
</evidence>
<dbReference type="InterPro" id="IPR006058">
    <property type="entry name" value="2Fe2S_fd_BS"/>
</dbReference>
<evidence type="ECO:0000256" key="8">
    <source>
        <dbReference type="ARBA" id="ARBA00023014"/>
    </source>
</evidence>
<evidence type="ECO:0000256" key="4">
    <source>
        <dbReference type="ARBA" id="ARBA00022723"/>
    </source>
</evidence>
<dbReference type="InterPro" id="IPR008333">
    <property type="entry name" value="Cbr1-like_FAD-bd_dom"/>
</dbReference>
<dbReference type="InterPro" id="IPR017927">
    <property type="entry name" value="FAD-bd_FR_type"/>
</dbReference>
<dbReference type="InterPro" id="IPR036010">
    <property type="entry name" value="2Fe-2S_ferredoxin-like_sf"/>
</dbReference>
<dbReference type="SUPFAM" id="SSF63380">
    <property type="entry name" value="Riboflavin synthase domain-like"/>
    <property type="match status" value="1"/>
</dbReference>
<feature type="domain" description="2Fe-2S ferredoxin-type" evidence="9">
    <location>
        <begin position="269"/>
        <end position="360"/>
    </location>
</feature>
<dbReference type="InterPro" id="IPR012675">
    <property type="entry name" value="Beta-grasp_dom_sf"/>
</dbReference>
<dbReference type="InterPro" id="IPR001041">
    <property type="entry name" value="2Fe-2S_ferredoxin-type"/>
</dbReference>